<proteinExistence type="inferred from homology"/>
<dbReference type="PANTHER" id="PTHR28047">
    <property type="entry name" value="PROTEIN DCG1"/>
    <property type="match status" value="1"/>
</dbReference>
<sequence length="255" mass="27861">MKMTSRKLLIINPNSSKSMTEGLDPLLIDMNRQGSTSTEIHTYTAPSGPPSINNEDDARETAGIVIKDIESQLSQYDAFLVACYSVHPLVGILRAKVAPHVHVTGIFEASISTSLSLLPMESEKKRSKFGIVSTGTYWEKALSDGVKDFLQVDDFKNCRRFKGVETTGLNASELHTAPPELVRRKMMEATKRLVKDRDVKIICLGCAGMAGLDSIVREALTEELGNDGRQVHILDGVKAGVALLEGLLRALPPQE</sequence>
<comment type="caution">
    <text evidence="2">The sequence shown here is derived from an EMBL/GenBank/DDBJ whole genome shotgun (WGS) entry which is preliminary data.</text>
</comment>
<dbReference type="PANTHER" id="PTHR28047:SF5">
    <property type="entry name" value="PROTEIN DCG1"/>
    <property type="match status" value="1"/>
</dbReference>
<evidence type="ECO:0000256" key="1">
    <source>
        <dbReference type="ARBA" id="ARBA00038414"/>
    </source>
</evidence>
<name>A0A9P7YGK2_9HELO</name>
<dbReference type="InterPro" id="IPR052186">
    <property type="entry name" value="Hydantoin_racemase-like"/>
</dbReference>
<accession>A0A9P7YGK2</accession>
<reference evidence="2" key="1">
    <citation type="journal article" date="2021" name="IMA Fungus">
        <title>Genomic characterization of three marine fungi, including Emericellopsis atlantica sp. nov. with signatures of a generalist lifestyle and marine biomass degradation.</title>
        <authorList>
            <person name="Hagestad O.C."/>
            <person name="Hou L."/>
            <person name="Andersen J.H."/>
            <person name="Hansen E.H."/>
            <person name="Altermark B."/>
            <person name="Li C."/>
            <person name="Kuhnert E."/>
            <person name="Cox R.J."/>
            <person name="Crous P.W."/>
            <person name="Spatafora J.W."/>
            <person name="Lail K."/>
            <person name="Amirebrahimi M."/>
            <person name="Lipzen A."/>
            <person name="Pangilinan J."/>
            <person name="Andreopoulos W."/>
            <person name="Hayes R.D."/>
            <person name="Ng V."/>
            <person name="Grigoriev I.V."/>
            <person name="Jackson S.A."/>
            <person name="Sutton T.D.S."/>
            <person name="Dobson A.D.W."/>
            <person name="Rama T."/>
        </authorList>
    </citation>
    <scope>NUCLEOTIDE SEQUENCE</scope>
    <source>
        <strain evidence="2">TRa018bII</strain>
    </source>
</reference>
<keyword evidence="3" id="KW-1185">Reference proteome</keyword>
<dbReference type="InterPro" id="IPR015942">
    <property type="entry name" value="Asp/Glu/hydantoin_racemase"/>
</dbReference>
<dbReference type="GO" id="GO:0047661">
    <property type="term" value="F:amino-acid racemase activity"/>
    <property type="evidence" value="ECO:0007669"/>
    <property type="project" value="InterPro"/>
</dbReference>
<dbReference type="InterPro" id="IPR053714">
    <property type="entry name" value="Iso_Racemase_Enz_sf"/>
</dbReference>
<dbReference type="Gene3D" id="3.40.50.12500">
    <property type="match status" value="1"/>
</dbReference>
<comment type="similarity">
    <text evidence="1">Belongs to the HyuE racemase family.</text>
</comment>
<dbReference type="EMBL" id="MU251528">
    <property type="protein sequence ID" value="KAG9232832.1"/>
    <property type="molecule type" value="Genomic_DNA"/>
</dbReference>
<dbReference type="Proteomes" id="UP000824998">
    <property type="component" value="Unassembled WGS sequence"/>
</dbReference>
<gene>
    <name evidence="2" type="ORF">BJ875DRAFT_505750</name>
</gene>
<dbReference type="OrthoDB" id="412018at2759"/>
<evidence type="ECO:0000313" key="2">
    <source>
        <dbReference type="EMBL" id="KAG9232832.1"/>
    </source>
</evidence>
<organism evidence="2 3">
    <name type="scientific">Amylocarpus encephaloides</name>
    <dbReference type="NCBI Taxonomy" id="45428"/>
    <lineage>
        <taxon>Eukaryota</taxon>
        <taxon>Fungi</taxon>
        <taxon>Dikarya</taxon>
        <taxon>Ascomycota</taxon>
        <taxon>Pezizomycotina</taxon>
        <taxon>Leotiomycetes</taxon>
        <taxon>Helotiales</taxon>
        <taxon>Helotiales incertae sedis</taxon>
        <taxon>Amylocarpus</taxon>
    </lineage>
</organism>
<evidence type="ECO:0000313" key="3">
    <source>
        <dbReference type="Proteomes" id="UP000824998"/>
    </source>
</evidence>
<dbReference type="Pfam" id="PF01177">
    <property type="entry name" value="Asp_Glu_race"/>
    <property type="match status" value="1"/>
</dbReference>
<protein>
    <submittedName>
        <fullName evidence="2">Asp/Glu/hydantoin racemase</fullName>
    </submittedName>
</protein>
<dbReference type="AlphaFoldDB" id="A0A9P7YGK2"/>